<evidence type="ECO:0000313" key="6">
    <source>
        <dbReference type="EMBL" id="AUS04494.1"/>
    </source>
</evidence>
<evidence type="ECO:0000256" key="2">
    <source>
        <dbReference type="ARBA" id="ARBA00022670"/>
    </source>
</evidence>
<feature type="coiled-coil region" evidence="4">
    <location>
        <begin position="189"/>
        <end position="226"/>
    </location>
</feature>
<dbReference type="EMBL" id="CP025938">
    <property type="protein sequence ID" value="AUS04494.1"/>
    <property type="molecule type" value="Genomic_DNA"/>
</dbReference>
<evidence type="ECO:0000256" key="3">
    <source>
        <dbReference type="ARBA" id="ARBA00022801"/>
    </source>
</evidence>
<reference evidence="7" key="1">
    <citation type="submission" date="2018-01" db="EMBL/GenBank/DDBJ databases">
        <title>Complete genome of Tamlana sp. UJ94.</title>
        <authorList>
            <person name="Jung J."/>
            <person name="Chung D."/>
            <person name="Bae S.S."/>
            <person name="Baek K."/>
        </authorList>
    </citation>
    <scope>NUCLEOTIDE SEQUENCE [LARGE SCALE GENOMIC DNA]</scope>
    <source>
        <strain evidence="7">UJ94</strain>
    </source>
</reference>
<protein>
    <submittedName>
        <fullName evidence="6">Caudovirus prohead protease</fullName>
    </submittedName>
</protein>
<keyword evidence="4" id="KW-0175">Coiled coil</keyword>
<dbReference type="AlphaFoldDB" id="A0A2I7SF33"/>
<dbReference type="Proteomes" id="UP000236592">
    <property type="component" value="Chromosome"/>
</dbReference>
<name>A0A2I7SF33_9FLAO</name>
<dbReference type="GO" id="GO:0006508">
    <property type="term" value="P:proteolysis"/>
    <property type="evidence" value="ECO:0007669"/>
    <property type="project" value="UniProtKB-KW"/>
</dbReference>
<keyword evidence="2 6" id="KW-0645">Protease</keyword>
<feature type="domain" description="Prohead serine protease" evidence="5">
    <location>
        <begin position="70"/>
        <end position="129"/>
    </location>
</feature>
<dbReference type="OrthoDB" id="1064922at2"/>
<dbReference type="InterPro" id="IPR054613">
    <property type="entry name" value="Peptidase_S78_dom"/>
</dbReference>
<keyword evidence="7" id="KW-1185">Reference proteome</keyword>
<dbReference type="RefSeq" id="WP_102994602.1">
    <property type="nucleotide sequence ID" value="NZ_CP025938.1"/>
</dbReference>
<keyword evidence="3" id="KW-0378">Hydrolase</keyword>
<evidence type="ECO:0000256" key="1">
    <source>
        <dbReference type="ARBA" id="ARBA00022612"/>
    </source>
</evidence>
<dbReference type="Pfam" id="PF04586">
    <property type="entry name" value="Peptidase_S78"/>
    <property type="match status" value="1"/>
</dbReference>
<proteinExistence type="predicted"/>
<evidence type="ECO:0000256" key="4">
    <source>
        <dbReference type="SAM" id="Coils"/>
    </source>
</evidence>
<sequence>MPKTRFVFNDEAQKNSYGFFIPTSGIDLTRFTKNPIMLDSHINSTRAVIGMWEDFKADKGILSGLPVFDSEDESAAVIAGKVERGFIKSCSMGVRFNRDDLKFVAGELVLEKCELYEVSIVAVPSNANAIRLYVDDSDTPLSEQEIQNLCLAVQPVTGAEVIPPTLNNLNTDMKITLTSAAALALGFAATELEHEAEAISQKVVTLEAAKKSAELKYNALKQAEEAKALEGIKNKVQLAHKAGKINADKIDEFVNLGIANESLLDSTLEAIPAKASLSAQVTGGEAGSGEVKTVEDFMKLGHEAQLAFKADQPETYKQLFTPKQ</sequence>
<dbReference type="KEGG" id="taj:C1A40_02955"/>
<evidence type="ECO:0000313" key="7">
    <source>
        <dbReference type="Proteomes" id="UP000236592"/>
    </source>
</evidence>
<accession>A0A2I7SF33</accession>
<dbReference type="GO" id="GO:0008233">
    <property type="term" value="F:peptidase activity"/>
    <property type="evidence" value="ECO:0007669"/>
    <property type="project" value="UniProtKB-KW"/>
</dbReference>
<organism evidence="6 7">
    <name type="scientific">Pseudotamlana carrageenivorans</name>
    <dbReference type="NCBI Taxonomy" id="2069432"/>
    <lineage>
        <taxon>Bacteria</taxon>
        <taxon>Pseudomonadati</taxon>
        <taxon>Bacteroidota</taxon>
        <taxon>Flavobacteriia</taxon>
        <taxon>Flavobacteriales</taxon>
        <taxon>Flavobacteriaceae</taxon>
        <taxon>Pseudotamlana</taxon>
    </lineage>
</organism>
<evidence type="ECO:0000259" key="5">
    <source>
        <dbReference type="Pfam" id="PF04586"/>
    </source>
</evidence>
<keyword evidence="1" id="KW-1188">Viral release from host cell</keyword>
<gene>
    <name evidence="6" type="ORF">C1A40_02955</name>
</gene>